<dbReference type="Proteomes" id="UP000009229">
    <property type="component" value="Chromosome"/>
</dbReference>
<dbReference type="AlphaFoldDB" id="A0AAU8P8B8"/>
<dbReference type="InterPro" id="IPR041049">
    <property type="entry name" value="DUF5615"/>
</dbReference>
<evidence type="ECO:0000259" key="1">
    <source>
        <dbReference type="Pfam" id="PF18480"/>
    </source>
</evidence>
<evidence type="ECO:0000313" key="3">
    <source>
        <dbReference type="Proteomes" id="UP000009229"/>
    </source>
</evidence>
<gene>
    <name evidence="2" type="ordered locus">Desku_0354</name>
</gene>
<dbReference type="KEGG" id="dku:Desku_0354"/>
<reference evidence="3" key="1">
    <citation type="submission" date="2011-05" db="EMBL/GenBank/DDBJ databases">
        <title>Complete sequence of Desulfotomaculum kuznetsovii DSM 6115.</title>
        <authorList>
            <person name="Lucas S."/>
            <person name="Han J."/>
            <person name="Lapidus A."/>
            <person name="Cheng J.-F."/>
            <person name="Goodwin L."/>
            <person name="Pitluck S."/>
            <person name="Peters L."/>
            <person name="Mikhailova N."/>
            <person name="Lu M."/>
            <person name="Saunders E."/>
            <person name="Han C."/>
            <person name="Tapia R."/>
            <person name="Land M."/>
            <person name="Hauser L."/>
            <person name="Kyrpides N."/>
            <person name="Ivanova N."/>
            <person name="Pagani I."/>
            <person name="Nazina T."/>
            <person name="Ivanova A."/>
            <person name="Parshina S."/>
            <person name="Kuever J."/>
            <person name="Muyzer G."/>
            <person name="Plugge C."/>
            <person name="Stams A."/>
            <person name="Woyke T."/>
        </authorList>
    </citation>
    <scope>NUCLEOTIDE SEQUENCE [LARGE SCALE GENOMIC DNA]</scope>
    <source>
        <strain evidence="3">DSM 6115 / VKM B-1805 / 17</strain>
    </source>
</reference>
<sequence length="119" mass="13522">MRFLVDVCAGSKLAGWLREMGHDVAEVKSINYRMADDEVMAWGARERRVIITLDKDFGQLAVATGTARASIVRLPDIPFEERKRVLAAVLARYKEDLEKGSIITATEKRIRVRKLTARY</sequence>
<dbReference type="Pfam" id="PF18480">
    <property type="entry name" value="DUF5615"/>
    <property type="match status" value="1"/>
</dbReference>
<accession>A0AAU8P8B8</accession>
<keyword evidence="3" id="KW-1185">Reference proteome</keyword>
<evidence type="ECO:0000313" key="2">
    <source>
        <dbReference type="EMBL" id="AEG13982.1"/>
    </source>
</evidence>
<feature type="domain" description="DUF5615" evidence="1">
    <location>
        <begin position="1"/>
        <end position="106"/>
    </location>
</feature>
<organism evidence="2 3">
    <name type="scientific">Desulfofundulus kuznetsovii (strain DSM 6115 / VKM B-1805 / 17)</name>
    <name type="common">Desulfotomaculum kuznetsovii</name>
    <dbReference type="NCBI Taxonomy" id="760568"/>
    <lineage>
        <taxon>Bacteria</taxon>
        <taxon>Bacillati</taxon>
        <taxon>Bacillota</taxon>
        <taxon>Clostridia</taxon>
        <taxon>Eubacteriales</taxon>
        <taxon>Peptococcaceae</taxon>
        <taxon>Desulfofundulus</taxon>
    </lineage>
</organism>
<dbReference type="EMBL" id="CP002770">
    <property type="protein sequence ID" value="AEG13982.1"/>
    <property type="molecule type" value="Genomic_DNA"/>
</dbReference>
<protein>
    <recommendedName>
        <fullName evidence="1">DUF5615 domain-containing protein</fullName>
    </recommendedName>
</protein>
<name>A0AAU8P8B8_DESK7</name>
<dbReference type="RefSeq" id="WP_013821497.1">
    <property type="nucleotide sequence ID" value="NC_015573.1"/>
</dbReference>
<proteinExistence type="predicted"/>